<dbReference type="Gene3D" id="3.40.630.10">
    <property type="entry name" value="Zn peptidases"/>
    <property type="match status" value="1"/>
</dbReference>
<evidence type="ECO:0000313" key="2">
    <source>
        <dbReference type="EMBL" id="MBF4693389.1"/>
    </source>
</evidence>
<dbReference type="EMBL" id="JADKNH010000005">
    <property type="protein sequence ID" value="MBF4693389.1"/>
    <property type="molecule type" value="Genomic_DNA"/>
</dbReference>
<dbReference type="InterPro" id="IPR017439">
    <property type="entry name" value="Amidohydrolase"/>
</dbReference>
<dbReference type="SUPFAM" id="SSF53187">
    <property type="entry name" value="Zn-dependent exopeptidases"/>
    <property type="match status" value="1"/>
</dbReference>
<protein>
    <submittedName>
        <fullName evidence="2">Amidohydrolase</fullName>
    </submittedName>
</protein>
<proteinExistence type="predicted"/>
<dbReference type="InterPro" id="IPR011650">
    <property type="entry name" value="Peptidase_M20_dimer"/>
</dbReference>
<dbReference type="RefSeq" id="WP_194701623.1">
    <property type="nucleotide sequence ID" value="NZ_JADKNH010000005.1"/>
</dbReference>
<dbReference type="Pfam" id="PF07687">
    <property type="entry name" value="M20_dimer"/>
    <property type="match status" value="1"/>
</dbReference>
<organism evidence="2 3">
    <name type="scientific">Fusibacter ferrireducens</name>
    <dbReference type="NCBI Taxonomy" id="2785058"/>
    <lineage>
        <taxon>Bacteria</taxon>
        <taxon>Bacillati</taxon>
        <taxon>Bacillota</taxon>
        <taxon>Clostridia</taxon>
        <taxon>Eubacteriales</taxon>
        <taxon>Eubacteriales Family XII. Incertae Sedis</taxon>
        <taxon>Fusibacter</taxon>
    </lineage>
</organism>
<dbReference type="InterPro" id="IPR036264">
    <property type="entry name" value="Bact_exopeptidase_dim_dom"/>
</dbReference>
<sequence length="438" mass="47067">MKELLVSTIEKHKAEIIDIGNTIFKNPELGFKEFRTAEKMTTYLERLGIEVENNIAITGLRGMLGKEGINICLIAEMDAIPTFGHPFASEDQHAAHACAHSNQVAIMLGVMQAIYETGMLEKTGGRVTLVGTPAEEFTDLEYRKELVKAGQVSYYSGKQDMISKGIFDDVDLVISCHSMGGVAGQKADVNATLNGFISKQIIYHGQTAHAGAEPHLGVNALNAATIGLSAVNAQRETFHESYKIRVHAIIKEGGETVNSVPGKVVLEAMVRGNSLDALVEANKKVNRAFDAGAYAVGATCEIIDAVGFLPFHQCADLSAVVKQNLGTLIGDENIIDGFESTASGDIGDLSAILPTIQFGFSGFSGNIHGPNFCIVDEEMAYITPAKAIAMTLYDLLCDDAVLAKKIIKENPPSDTKAGYVERWLKNGLLDVQLKSSSK</sequence>
<evidence type="ECO:0000313" key="3">
    <source>
        <dbReference type="Proteomes" id="UP000614200"/>
    </source>
</evidence>
<evidence type="ECO:0000259" key="1">
    <source>
        <dbReference type="Pfam" id="PF07687"/>
    </source>
</evidence>
<keyword evidence="3" id="KW-1185">Reference proteome</keyword>
<feature type="domain" description="Peptidase M20 dimerisation" evidence="1">
    <location>
        <begin position="194"/>
        <end position="291"/>
    </location>
</feature>
<dbReference type="NCBIfam" id="TIGR01891">
    <property type="entry name" value="amidohydrolases"/>
    <property type="match status" value="1"/>
</dbReference>
<accession>A0ABR9ZSE6</accession>
<dbReference type="Gene3D" id="3.30.70.360">
    <property type="match status" value="1"/>
</dbReference>
<dbReference type="PANTHER" id="PTHR30575">
    <property type="entry name" value="PEPTIDASE M20"/>
    <property type="match status" value="1"/>
</dbReference>
<gene>
    <name evidence="2" type="ORF">ISU02_09670</name>
</gene>
<comment type="caution">
    <text evidence="2">The sequence shown here is derived from an EMBL/GenBank/DDBJ whole genome shotgun (WGS) entry which is preliminary data.</text>
</comment>
<dbReference type="PANTHER" id="PTHR30575:SF3">
    <property type="entry name" value="PEPTIDASE M20 DIMERISATION DOMAIN-CONTAINING PROTEIN"/>
    <property type="match status" value="1"/>
</dbReference>
<dbReference type="SUPFAM" id="SSF55031">
    <property type="entry name" value="Bacterial exopeptidase dimerisation domain"/>
    <property type="match status" value="1"/>
</dbReference>
<reference evidence="2 3" key="1">
    <citation type="submission" date="2020-11" db="EMBL/GenBank/DDBJ databases">
        <title>Fusibacter basophilias sp. nov.</title>
        <authorList>
            <person name="Qiu D."/>
        </authorList>
    </citation>
    <scope>NUCLEOTIDE SEQUENCE [LARGE SCALE GENOMIC DNA]</scope>
    <source>
        <strain evidence="2 3">Q10-2</strain>
    </source>
</reference>
<name>A0ABR9ZSE6_9FIRM</name>
<dbReference type="Proteomes" id="UP000614200">
    <property type="component" value="Unassembled WGS sequence"/>
</dbReference>
<dbReference type="InterPro" id="IPR052030">
    <property type="entry name" value="Peptidase_M20/M20A_hydrolases"/>
</dbReference>